<keyword evidence="2" id="KW-0732">Signal</keyword>
<dbReference type="Gene3D" id="2.60.40.10">
    <property type="entry name" value="Immunoglobulins"/>
    <property type="match status" value="1"/>
</dbReference>
<protein>
    <submittedName>
        <fullName evidence="4">Outer membrane autotransporter barrel domain protein</fullName>
    </submittedName>
</protein>
<keyword evidence="5" id="KW-1185">Reference proteome</keyword>
<organism evidence="4 5">
    <name type="scientific">Sideroxydans lithotrophicus (strain ES-1)</name>
    <dbReference type="NCBI Taxonomy" id="580332"/>
    <lineage>
        <taxon>Bacteria</taxon>
        <taxon>Pseudomonadati</taxon>
        <taxon>Pseudomonadota</taxon>
        <taxon>Betaproteobacteria</taxon>
        <taxon>Nitrosomonadales</taxon>
        <taxon>Gallionellaceae</taxon>
        <taxon>Sideroxydans</taxon>
    </lineage>
</organism>
<dbReference type="InterPro" id="IPR036709">
    <property type="entry name" value="Autotransporte_beta_dom_sf"/>
</dbReference>
<name>D5CRX0_SIDLE</name>
<dbReference type="SMART" id="SM00869">
    <property type="entry name" value="Autotransporter"/>
    <property type="match status" value="1"/>
</dbReference>
<dbReference type="KEGG" id="slt:Slit_1469"/>
<dbReference type="InterPro" id="IPR005546">
    <property type="entry name" value="Autotransporte_beta"/>
</dbReference>
<evidence type="ECO:0000313" key="5">
    <source>
        <dbReference type="Proteomes" id="UP000001625"/>
    </source>
</evidence>
<dbReference type="InterPro" id="IPR013783">
    <property type="entry name" value="Ig-like_fold"/>
</dbReference>
<feature type="compositionally biased region" description="Low complexity" evidence="1">
    <location>
        <begin position="1175"/>
        <end position="1185"/>
    </location>
</feature>
<evidence type="ECO:0000256" key="2">
    <source>
        <dbReference type="SAM" id="SignalP"/>
    </source>
</evidence>
<gene>
    <name evidence="4" type="ordered locus">Slit_1469</name>
</gene>
<dbReference type="PROSITE" id="PS51208">
    <property type="entry name" value="AUTOTRANSPORTER"/>
    <property type="match status" value="1"/>
</dbReference>
<dbReference type="Pfam" id="PF03797">
    <property type="entry name" value="Autotransporter"/>
    <property type="match status" value="1"/>
</dbReference>
<dbReference type="HOGENOM" id="CLU_237306_0_0_4"/>
<dbReference type="STRING" id="580332.Slit_1469"/>
<dbReference type="EMBL" id="CP001965">
    <property type="protein sequence ID" value="ADE11706.1"/>
    <property type="molecule type" value="Genomic_DNA"/>
</dbReference>
<dbReference type="SUPFAM" id="SSF103515">
    <property type="entry name" value="Autotransporter"/>
    <property type="match status" value="1"/>
</dbReference>
<evidence type="ECO:0000259" key="3">
    <source>
        <dbReference type="PROSITE" id="PS51208"/>
    </source>
</evidence>
<sequence length="1833" mass="184966">MMTVRNYFLPTVTLILGLLSNLSAFAAAPPTGVHVGFTAATGSSDFTGATGGCTGCHTAPTAALAASVYQTYAAAATSNTTYRTYSASSTLIGTNANTFGTPGGMPAANITFAANATNSGNMSAYFASFQTPVLAAPAAITLTHGQVYSPGYQIVAAAGQDFLVDTTTYTGTSLPPGITVNLNSGVVSGTAPAPATPTVYNATITATNASASPTGGSASFTIGVNAGQTIAGTAPASVAMGTSGSFGVTGGGSGNAITVTNTSAAGICNVAISVNTGASATVTITPVGVGACTYTLNQAGTTVAAGAAGWDAATAAPYSTTIAQGTQTVTTWTAPALPFYANNATATVGATLNSGLTATLSSQTTSVCTVAGTTVTGIAAGTCTITAAQAGNTNWLTLTAGGQTTSFAVSLASQTITMPVPSVVVGGGAVAISPTAPSGLAVTLSNTTTSQCTLAGSPGAYTLTGLHAGTNNCVLNATVAGNTQYAAVTTPQALNVSIGLGTQTISAGTVPTVATGGTGQLNPTSNTANPILYSTSTGSVCSVSASGLVTAAASTGGQTCTILLDQNATTDYNAATQVAVNITVGLYGQTITLGTVTAVYYQPAGTTYGTGTISATASNSATPATASPSVTFTSNTPATCSVGLTTGVITGLAGGTNNCTIVGNVAGVTGVLNPATLTFPSISILQTGQTLGFGAAPSISVGTTANASATSTSAANTATGLAVTYGTSSASTICTVNASSGAVTGTGVGTCVVTADQAGNANYSAAPRVTQNVSITIGSQTLVWGAAPTVSYQGTGSVSATSQVTSNSTPTLLPVTYSSLTPTICSVVSNTGVITGLAGGTCTIAANQSGTANYSPATQVTQSFAINPIAQSINMTAVTGLVVGGTVTLSSTTTSGLAVTYSSATTGICTVSGNVVTGVAVGTCTINANQAGDTNYQAATQASQNVTVGQGNQTITFGTAPAVNVGGTGTVSATASSGLAVTFTSLTSSVCTVTAGTTVNGVTTGTCTIAANQAGNANWTTAAQVTQTFSITYLPPTAGAASLTAQLNTAATLDLAPFITGIGVTGVSISVQPAHGTISVSGTRVTYTPNSNYFGSDSFKYLAYNAGGVSPAAAAVSVTVSGRPDPTKDAHVTGLVDIQTATVKRFGMAQVFNFQQRLESRHHAAYYPMASASPAGTGSPIGPADSGPPPAPAGGAAPGQTQNYFNSWQPGTVLAYANDPQTLMLAPDRLNSGGNNSSPLFGTLMSAVTGAITTSSLNLGAISNAVGSAQDESFSRLDIWAAGNLRFGTTTQDGVNTQFSTDGISVGVDKRMDRKLTVGMGMGYARDNSSIGTDGTNSTSSGNSVAGYASYQMDSGNFLDGLLGYGKVNFNTNRYVAAVNDFARASRTGDQIFGSVSFGYEYHKEGLLWSPYGRFDFDFDRLNAGTESGAGINALSYASQNMRTSHLTFGMRGESVHQTTFGVVQPHARFEYQHGLETNGQTSVSYADLLGVQYSIAGTSQNTNAVVLGLGSDFLLSDKLKLSFDYQRLRSSGFENYQSINFRLTKTLSGKNDLAELLDESYNASLEHPSGLLVAAGFAYDDNVSRASEVLDKLSDTIYSLTVSKGLVFAVSRHTRLTVSGFMDVEKFRNYAGLGHVSGGMQGEYMYRSSGEFGAPTYGIFARFEADQYESTLRDGTHSSAGLTLRKPLTDRIDLFASVAENAHTGKSDVFNTRDVSGRMNFDYALAVGQTIYLTGEYRKGDIISSGLPSLKILDIATVFVRDDAFASAGFFDYRMKGRTVLFTLGYNIGFGNKDSADISWRRVQSTPDMTPAYASPLNYTVNQLAIVYLMAF</sequence>
<accession>D5CRX0</accession>
<evidence type="ECO:0000256" key="1">
    <source>
        <dbReference type="SAM" id="MobiDB-lite"/>
    </source>
</evidence>
<feature type="signal peptide" evidence="2">
    <location>
        <begin position="1"/>
        <end position="26"/>
    </location>
</feature>
<feature type="domain" description="Autotransporter" evidence="3">
    <location>
        <begin position="1272"/>
        <end position="1546"/>
    </location>
</feature>
<evidence type="ECO:0000313" key="4">
    <source>
        <dbReference type="EMBL" id="ADE11706.1"/>
    </source>
</evidence>
<reference evidence="4 5" key="1">
    <citation type="submission" date="2010-03" db="EMBL/GenBank/DDBJ databases">
        <title>Complete sequence of Sideroxydans lithotrophicus ES-1.</title>
        <authorList>
            <consortium name="US DOE Joint Genome Institute"/>
            <person name="Lucas S."/>
            <person name="Copeland A."/>
            <person name="Lapidus A."/>
            <person name="Cheng J.-F."/>
            <person name="Bruce D."/>
            <person name="Goodwin L."/>
            <person name="Pitluck S."/>
            <person name="Munk A.C."/>
            <person name="Detter J.C."/>
            <person name="Han C."/>
            <person name="Tapia R."/>
            <person name="Larimer F."/>
            <person name="Land M."/>
            <person name="Hauser L."/>
            <person name="Kyrpides N."/>
            <person name="Ivanova N."/>
            <person name="Emerson D."/>
            <person name="Woyke T."/>
        </authorList>
    </citation>
    <scope>NUCLEOTIDE SEQUENCE [LARGE SCALE GENOMIC DNA]</scope>
    <source>
        <strain evidence="4 5">ES-1</strain>
    </source>
</reference>
<feature type="chain" id="PRO_5003070055" evidence="2">
    <location>
        <begin position="27"/>
        <end position="1833"/>
    </location>
</feature>
<dbReference type="Proteomes" id="UP000001625">
    <property type="component" value="Chromosome"/>
</dbReference>
<feature type="region of interest" description="Disordered" evidence="1">
    <location>
        <begin position="1175"/>
        <end position="1201"/>
    </location>
</feature>
<dbReference type="eggNOG" id="COG4625">
    <property type="taxonomic scope" value="Bacteria"/>
</dbReference>
<proteinExistence type="predicted"/>
<dbReference type="RefSeq" id="WP_013029604.1">
    <property type="nucleotide sequence ID" value="NC_013959.1"/>
</dbReference>
<dbReference type="Gene3D" id="2.40.128.130">
    <property type="entry name" value="Autotransporter beta-domain"/>
    <property type="match status" value="1"/>
</dbReference>